<protein>
    <recommendedName>
        <fullName evidence="2">SnoaL-like domain-containing protein</fullName>
    </recommendedName>
</protein>
<name>A0A6B3NC11_9CYAN</name>
<reference evidence="1" key="1">
    <citation type="submission" date="2019-11" db="EMBL/GenBank/DDBJ databases">
        <title>Genomic insights into an expanded diversity of filamentous marine cyanobacteria reveals the extraordinary biosynthetic potential of Moorea and Okeania.</title>
        <authorList>
            <person name="Ferreira Leao T."/>
            <person name="Wang M."/>
            <person name="Moss N."/>
            <person name="Da Silva R."/>
            <person name="Sanders J."/>
            <person name="Nurk S."/>
            <person name="Gurevich A."/>
            <person name="Humphrey G."/>
            <person name="Reher R."/>
            <person name="Zhu Q."/>
            <person name="Belda-Ferre P."/>
            <person name="Glukhov E."/>
            <person name="Rex R."/>
            <person name="Dorrestein P.C."/>
            <person name="Knight R."/>
            <person name="Pevzner P."/>
            <person name="Gerwick W.H."/>
            <person name="Gerwick L."/>
        </authorList>
    </citation>
    <scope>NUCLEOTIDE SEQUENCE</scope>
    <source>
        <strain evidence="1">SIO1C4</strain>
    </source>
</reference>
<comment type="caution">
    <text evidence="1">The sequence shown here is derived from an EMBL/GenBank/DDBJ whole genome shotgun (WGS) entry which is preliminary data.</text>
</comment>
<accession>A0A6B3NC11</accession>
<organism evidence="1">
    <name type="scientific">Symploca sp. SIO1C4</name>
    <dbReference type="NCBI Taxonomy" id="2607765"/>
    <lineage>
        <taxon>Bacteria</taxon>
        <taxon>Bacillati</taxon>
        <taxon>Cyanobacteriota</taxon>
        <taxon>Cyanophyceae</taxon>
        <taxon>Coleofasciculales</taxon>
        <taxon>Coleofasciculaceae</taxon>
        <taxon>Symploca</taxon>
    </lineage>
</organism>
<evidence type="ECO:0000313" key="1">
    <source>
        <dbReference type="EMBL" id="NER26708.1"/>
    </source>
</evidence>
<dbReference type="AlphaFoldDB" id="A0A6B3NC11"/>
<sequence length="125" mass="14689">MSQSISPLNRTNKELIISLFDTIDSSDWKLLVKHFDKDIIYERPGYSIIMGIDKLVYFYQHERVIAFGKHLIEHIVCEDKFGSCWGKFIGTHKNGSQINESFSDVYSFDKNKIITRRSYFFRPAI</sequence>
<dbReference type="Gene3D" id="3.10.450.50">
    <property type="match status" value="1"/>
</dbReference>
<gene>
    <name evidence="1" type="ORF">F6J89_03535</name>
</gene>
<proteinExistence type="predicted"/>
<dbReference type="InterPro" id="IPR032710">
    <property type="entry name" value="NTF2-like_dom_sf"/>
</dbReference>
<evidence type="ECO:0008006" key="2">
    <source>
        <dbReference type="Google" id="ProtNLM"/>
    </source>
</evidence>
<dbReference type="SUPFAM" id="SSF54427">
    <property type="entry name" value="NTF2-like"/>
    <property type="match status" value="1"/>
</dbReference>
<dbReference type="EMBL" id="JAAHFQ010000044">
    <property type="protein sequence ID" value="NER26708.1"/>
    <property type="molecule type" value="Genomic_DNA"/>
</dbReference>